<feature type="active site" evidence="11">
    <location>
        <position position="313"/>
    </location>
</feature>
<dbReference type="PANTHER" id="PTHR47966:SF75">
    <property type="entry name" value="ENDOPEPTIDASE (CTSD), PUTATIVE (AFU_ORTHOLOGUE AFUA_4G07040)-RELATED"/>
    <property type="match status" value="1"/>
</dbReference>
<dbReference type="RefSeq" id="XP_008076782.1">
    <property type="nucleotide sequence ID" value="XM_008078591.1"/>
</dbReference>
<keyword evidence="12" id="KW-1015">Disulfide bond</keyword>
<dbReference type="OMA" id="SKSCLAH"/>
<evidence type="ECO:0000256" key="2">
    <source>
        <dbReference type="ARBA" id="ARBA00007447"/>
    </source>
</evidence>
<dbReference type="GO" id="GO:0006508">
    <property type="term" value="P:proteolysis"/>
    <property type="evidence" value="ECO:0007669"/>
    <property type="project" value="UniProtKB-KW"/>
</dbReference>
<gene>
    <name evidence="16" type="ORF">GLAREA_05302</name>
</gene>
<evidence type="ECO:0000256" key="5">
    <source>
        <dbReference type="ARBA" id="ARBA00022729"/>
    </source>
</evidence>
<feature type="active site" evidence="11">
    <location>
        <position position="132"/>
    </location>
</feature>
<dbReference type="EMBL" id="KE145353">
    <property type="protein sequence ID" value="EPE35964.1"/>
    <property type="molecule type" value="Genomic_DNA"/>
</dbReference>
<dbReference type="PROSITE" id="PS51767">
    <property type="entry name" value="PEPTIDASE_A1"/>
    <property type="match status" value="1"/>
</dbReference>
<feature type="disulfide bond" evidence="12">
    <location>
        <begin position="145"/>
        <end position="150"/>
    </location>
</feature>
<evidence type="ECO:0000256" key="14">
    <source>
        <dbReference type="SAM" id="SignalP"/>
    </source>
</evidence>
<evidence type="ECO:0000256" key="12">
    <source>
        <dbReference type="PIRSR" id="PIRSR601461-2"/>
    </source>
</evidence>
<keyword evidence="9" id="KW-0325">Glycoprotein</keyword>
<dbReference type="FunFam" id="2.40.70.10:FF:000085">
    <property type="entry name" value="Aspartic-type endopeptidase (CtsD), putative"/>
    <property type="match status" value="1"/>
</dbReference>
<keyword evidence="8" id="KW-0472">Membrane</keyword>
<keyword evidence="7" id="KW-0378">Hydrolase</keyword>
<evidence type="ECO:0000256" key="3">
    <source>
        <dbReference type="ARBA" id="ARBA00022475"/>
    </source>
</evidence>
<feature type="disulfide bond" evidence="12">
    <location>
        <begin position="348"/>
        <end position="379"/>
    </location>
</feature>
<dbReference type="OrthoDB" id="660550at2759"/>
<evidence type="ECO:0000256" key="11">
    <source>
        <dbReference type="PIRSR" id="PIRSR601461-1"/>
    </source>
</evidence>
<evidence type="ECO:0000256" key="8">
    <source>
        <dbReference type="ARBA" id="ARBA00023136"/>
    </source>
</evidence>
<dbReference type="PANTHER" id="PTHR47966">
    <property type="entry name" value="BETA-SITE APP-CLEAVING ENZYME, ISOFORM A-RELATED"/>
    <property type="match status" value="1"/>
</dbReference>
<keyword evidence="3" id="KW-1003">Cell membrane</keyword>
<dbReference type="CDD" id="cd05471">
    <property type="entry name" value="pepsin_like"/>
    <property type="match status" value="1"/>
</dbReference>
<dbReference type="GeneID" id="19464356"/>
<dbReference type="KEGG" id="glz:GLAREA_05302"/>
<feature type="region of interest" description="Disordered" evidence="13">
    <location>
        <begin position="428"/>
        <end position="559"/>
    </location>
</feature>
<evidence type="ECO:0000256" key="4">
    <source>
        <dbReference type="ARBA" id="ARBA00022670"/>
    </source>
</evidence>
<dbReference type="InterPro" id="IPR001461">
    <property type="entry name" value="Aspartic_peptidase_A1"/>
</dbReference>
<dbReference type="FunFam" id="2.40.70.10:FF:000060">
    <property type="entry name" value="Aspartic-type endopeptidase ctsD"/>
    <property type="match status" value="1"/>
</dbReference>
<feature type="signal peptide" evidence="14">
    <location>
        <begin position="1"/>
        <end position="19"/>
    </location>
</feature>
<evidence type="ECO:0000256" key="13">
    <source>
        <dbReference type="SAM" id="MobiDB-lite"/>
    </source>
</evidence>
<dbReference type="Proteomes" id="UP000016922">
    <property type="component" value="Unassembled WGS sequence"/>
</dbReference>
<comment type="similarity">
    <text evidence="2">Belongs to the peptidase A1 family.</text>
</comment>
<organism evidence="16 17">
    <name type="scientific">Glarea lozoyensis (strain ATCC 20868 / MF5171)</name>
    <dbReference type="NCBI Taxonomy" id="1116229"/>
    <lineage>
        <taxon>Eukaryota</taxon>
        <taxon>Fungi</taxon>
        <taxon>Dikarya</taxon>
        <taxon>Ascomycota</taxon>
        <taxon>Pezizomycotina</taxon>
        <taxon>Leotiomycetes</taxon>
        <taxon>Helotiales</taxon>
        <taxon>Helotiaceae</taxon>
        <taxon>Glarea</taxon>
    </lineage>
</organism>
<feature type="compositionally biased region" description="Low complexity" evidence="13">
    <location>
        <begin position="428"/>
        <end position="511"/>
    </location>
</feature>
<keyword evidence="6" id="KW-0064">Aspartyl protease</keyword>
<dbReference type="InterPro" id="IPR021109">
    <property type="entry name" value="Peptidase_aspartic_dom_sf"/>
</dbReference>
<dbReference type="GO" id="GO:0004190">
    <property type="term" value="F:aspartic-type endopeptidase activity"/>
    <property type="evidence" value="ECO:0007669"/>
    <property type="project" value="UniProtKB-KW"/>
</dbReference>
<dbReference type="Gene3D" id="2.40.70.10">
    <property type="entry name" value="Acid Proteases"/>
    <property type="match status" value="2"/>
</dbReference>
<dbReference type="AlphaFoldDB" id="S3DFP6"/>
<dbReference type="PRINTS" id="PR00792">
    <property type="entry name" value="PEPSIN"/>
</dbReference>
<dbReference type="GO" id="GO:0005886">
    <property type="term" value="C:plasma membrane"/>
    <property type="evidence" value="ECO:0007669"/>
    <property type="project" value="UniProtKB-SubCell"/>
</dbReference>
<reference evidence="16 17" key="1">
    <citation type="journal article" date="2013" name="BMC Genomics">
        <title>Genomics-driven discovery of the pneumocandin biosynthetic gene cluster in the fungus Glarea lozoyensis.</title>
        <authorList>
            <person name="Chen L."/>
            <person name="Yue Q."/>
            <person name="Zhang X."/>
            <person name="Xiang M."/>
            <person name="Wang C."/>
            <person name="Li S."/>
            <person name="Che Y."/>
            <person name="Ortiz-Lopez F.J."/>
            <person name="Bills G.F."/>
            <person name="Liu X."/>
            <person name="An Z."/>
        </authorList>
    </citation>
    <scope>NUCLEOTIDE SEQUENCE [LARGE SCALE GENOMIC DNA]</scope>
    <source>
        <strain evidence="17">ATCC 20868 / MF5171</strain>
    </source>
</reference>
<evidence type="ECO:0000256" key="6">
    <source>
        <dbReference type="ARBA" id="ARBA00022750"/>
    </source>
</evidence>
<evidence type="ECO:0000313" key="16">
    <source>
        <dbReference type="EMBL" id="EPE35964.1"/>
    </source>
</evidence>
<name>S3DFP6_GLAL2</name>
<dbReference type="MEROPS" id="A01.077"/>
<dbReference type="InterPro" id="IPR034164">
    <property type="entry name" value="Pepsin-like_dom"/>
</dbReference>
<evidence type="ECO:0000256" key="7">
    <source>
        <dbReference type="ARBA" id="ARBA00022801"/>
    </source>
</evidence>
<dbReference type="eggNOG" id="KOG1339">
    <property type="taxonomic scope" value="Eukaryota"/>
</dbReference>
<evidence type="ECO:0000256" key="9">
    <source>
        <dbReference type="ARBA" id="ARBA00023180"/>
    </source>
</evidence>
<dbReference type="InterPro" id="IPR033121">
    <property type="entry name" value="PEPTIDASE_A1"/>
</dbReference>
<evidence type="ECO:0000256" key="1">
    <source>
        <dbReference type="ARBA" id="ARBA00004236"/>
    </source>
</evidence>
<keyword evidence="4 16" id="KW-0645">Protease</keyword>
<feature type="chain" id="PRO_5004508342" evidence="14">
    <location>
        <begin position="20"/>
        <end position="577"/>
    </location>
</feature>
<keyword evidence="17" id="KW-1185">Reference proteome</keyword>
<feature type="compositionally biased region" description="Low complexity" evidence="13">
    <location>
        <begin position="522"/>
        <end position="559"/>
    </location>
</feature>
<dbReference type="Pfam" id="PF00026">
    <property type="entry name" value="Asp"/>
    <property type="match status" value="1"/>
</dbReference>
<dbReference type="SUPFAM" id="SSF50630">
    <property type="entry name" value="Acid proteases"/>
    <property type="match status" value="1"/>
</dbReference>
<comment type="subcellular location">
    <subcellularLocation>
        <location evidence="1">Cell membrane</location>
    </subcellularLocation>
</comment>
<keyword evidence="5 14" id="KW-0732">Signal</keyword>
<evidence type="ECO:0000259" key="15">
    <source>
        <dbReference type="PROSITE" id="PS51767"/>
    </source>
</evidence>
<protein>
    <submittedName>
        <fullName evidence="16">Acid protease</fullName>
    </submittedName>
</protein>
<sequence length="577" mass="59490">MLFPQSLVSLVTLSSLASASYFYTPEWYCTLDKNCTPNKRNIESSSNEAGISMRVVRVPQSNTVQDARSAANRLVRKYQDRSGKRANTYKVVSAATPSATNAIGVDQDGTDYSYFVKVGVGSANQPLYMLLDTGAGTTWLMGPSCSTDSCKSHNTFDTSKSTTFKDLGVNFSINYGSGNVSGATGQDTLSMAGFKVTTTVGVAQYASDDFNHFPMDGILGLSLAKGDSPHFWESMAASKALKSNIFGLDINRNSDGANDGLITFGAVDTTRFTGDIKYYPVADNPEGDWAVAIGDIGFGTSKSGIKGRLAYIDSGTSFIFGPPEDVKKFHALIPGAATTDGSTYTVPCDTTAPASFTFGSETYNISPKDWVSPKVNGACTSNFYGVAVVSETSWLVGDVFLKNVYAVFDYDKTRLGFAANVASPVTTASSSSSASSPSSSGQLTPTSSTTSSAAMVSSSLVSSSTTGPISGSSTTSSTTETQSNVDSTGSSSSAAVSTGSTTSSAGPATTSHVSPGLNGHETPASSTGSAASVVASPTSAAPASTSTGTSSDSSSFRPTSSSNILLAISATIAFLFL</sequence>
<accession>S3DFP6</accession>
<proteinExistence type="inferred from homology"/>
<evidence type="ECO:0000313" key="17">
    <source>
        <dbReference type="Proteomes" id="UP000016922"/>
    </source>
</evidence>
<dbReference type="HOGENOM" id="CLU_013253_10_1_1"/>
<keyword evidence="10" id="KW-0449">Lipoprotein</keyword>
<feature type="domain" description="Peptidase A1" evidence="15">
    <location>
        <begin position="114"/>
        <end position="418"/>
    </location>
</feature>
<evidence type="ECO:0000256" key="10">
    <source>
        <dbReference type="ARBA" id="ARBA00023288"/>
    </source>
</evidence>